<comment type="caution">
    <text evidence="1">The sequence shown here is derived from an EMBL/GenBank/DDBJ whole genome shotgun (WGS) entry which is preliminary data.</text>
</comment>
<organism evidence="1">
    <name type="scientific">marine sediment metagenome</name>
    <dbReference type="NCBI Taxonomy" id="412755"/>
    <lineage>
        <taxon>unclassified sequences</taxon>
        <taxon>metagenomes</taxon>
        <taxon>ecological metagenomes</taxon>
    </lineage>
</organism>
<name>A0A0F8W4Z2_9ZZZZ</name>
<protein>
    <submittedName>
        <fullName evidence="1">Uncharacterized protein</fullName>
    </submittedName>
</protein>
<sequence>MSVTGRDIDKIYHAIRARLGSLGSTSAPSTVATIAPHTHSSDQVTHEGSGLIAADDVQEAIEELDSEKLARDGTQTMLGNLDMNSNQIANILNLLLTGGVGDGVISGARVIHGAGDDSDGEALFDGFERITFNSEVTKSLIEVLSRTKWNIAVIPGTDYTPAEGDVSWSGVDGIE</sequence>
<accession>A0A0F8W4Z2</accession>
<reference evidence="1" key="1">
    <citation type="journal article" date="2015" name="Nature">
        <title>Complex archaea that bridge the gap between prokaryotes and eukaryotes.</title>
        <authorList>
            <person name="Spang A."/>
            <person name="Saw J.H."/>
            <person name="Jorgensen S.L."/>
            <person name="Zaremba-Niedzwiedzka K."/>
            <person name="Martijn J."/>
            <person name="Lind A.E."/>
            <person name="van Eijk R."/>
            <person name="Schleper C."/>
            <person name="Guy L."/>
            <person name="Ettema T.J."/>
        </authorList>
    </citation>
    <scope>NUCLEOTIDE SEQUENCE</scope>
</reference>
<dbReference type="EMBL" id="LAZR01067405">
    <property type="protein sequence ID" value="KKK51648.1"/>
    <property type="molecule type" value="Genomic_DNA"/>
</dbReference>
<feature type="non-terminal residue" evidence="1">
    <location>
        <position position="175"/>
    </location>
</feature>
<dbReference type="AlphaFoldDB" id="A0A0F8W4Z2"/>
<gene>
    <name evidence="1" type="ORF">LCGC14_3112840</name>
</gene>
<evidence type="ECO:0000313" key="1">
    <source>
        <dbReference type="EMBL" id="KKK51648.1"/>
    </source>
</evidence>
<proteinExistence type="predicted"/>